<feature type="compositionally biased region" description="Low complexity" evidence="1">
    <location>
        <begin position="128"/>
        <end position="141"/>
    </location>
</feature>
<feature type="chain" id="PRO_5012258267" description="Lipoprotein" evidence="2">
    <location>
        <begin position="21"/>
        <end position="148"/>
    </location>
</feature>
<feature type="region of interest" description="Disordered" evidence="1">
    <location>
        <begin position="126"/>
        <end position="148"/>
    </location>
</feature>
<dbReference type="KEGG" id="nja:NSJP_0031"/>
<evidence type="ECO:0000256" key="2">
    <source>
        <dbReference type="SAM" id="SignalP"/>
    </source>
</evidence>
<keyword evidence="2" id="KW-0732">Signal</keyword>
<gene>
    <name evidence="3" type="ORF">NSJP_0031</name>
</gene>
<organism evidence="3 4">
    <name type="scientific">Nitrospira japonica</name>
    <dbReference type="NCBI Taxonomy" id="1325564"/>
    <lineage>
        <taxon>Bacteria</taxon>
        <taxon>Pseudomonadati</taxon>
        <taxon>Nitrospirota</taxon>
        <taxon>Nitrospiria</taxon>
        <taxon>Nitrospirales</taxon>
        <taxon>Nitrospiraceae</taxon>
        <taxon>Nitrospira</taxon>
    </lineage>
</organism>
<dbReference type="PROSITE" id="PS51257">
    <property type="entry name" value="PROKAR_LIPOPROTEIN"/>
    <property type="match status" value="1"/>
</dbReference>
<proteinExistence type="predicted"/>
<dbReference type="EMBL" id="LT828648">
    <property type="protein sequence ID" value="SLM46203.1"/>
    <property type="molecule type" value="Genomic_DNA"/>
</dbReference>
<evidence type="ECO:0000256" key="1">
    <source>
        <dbReference type="SAM" id="MobiDB-lite"/>
    </source>
</evidence>
<evidence type="ECO:0008006" key="5">
    <source>
        <dbReference type="Google" id="ProtNLM"/>
    </source>
</evidence>
<protein>
    <recommendedName>
        <fullName evidence="5">Lipoprotein</fullName>
    </recommendedName>
</protein>
<dbReference type="AlphaFoldDB" id="A0A1W1I032"/>
<dbReference type="Proteomes" id="UP000192042">
    <property type="component" value="Chromosome I"/>
</dbReference>
<keyword evidence="4" id="KW-1185">Reference proteome</keyword>
<reference evidence="3 4" key="1">
    <citation type="submission" date="2017-03" db="EMBL/GenBank/DDBJ databases">
        <authorList>
            <person name="Afonso C.L."/>
            <person name="Miller P.J."/>
            <person name="Scott M.A."/>
            <person name="Spackman E."/>
            <person name="Goraichik I."/>
            <person name="Dimitrov K.M."/>
            <person name="Suarez D.L."/>
            <person name="Swayne D.E."/>
        </authorList>
    </citation>
    <scope>NUCLEOTIDE SEQUENCE [LARGE SCALE GENOMIC DNA]</scope>
    <source>
        <strain evidence="3">Genome sequencing of Nitrospira japonica strain NJ11</strain>
    </source>
</reference>
<evidence type="ECO:0000313" key="3">
    <source>
        <dbReference type="EMBL" id="SLM46203.1"/>
    </source>
</evidence>
<accession>A0A1W1I032</accession>
<name>A0A1W1I032_9BACT</name>
<evidence type="ECO:0000313" key="4">
    <source>
        <dbReference type="Proteomes" id="UP000192042"/>
    </source>
</evidence>
<sequence>MRRMLIGSLAVLLCGCAASLADIRKTTPTQSGTFPAPPATLAACVQQNVERVLSPYQINQVASPDQKEYYITATRHADGVAKEPLIAFDLFLVAFDNGSLVELREGASDGHSLTRRVWPIVESCAQKTSGANSPSPSASPATPAPLTP</sequence>
<feature type="signal peptide" evidence="2">
    <location>
        <begin position="1"/>
        <end position="20"/>
    </location>
</feature>